<dbReference type="InterPro" id="IPR022924">
    <property type="entry name" value="Cardiolipin_synthase"/>
</dbReference>
<dbReference type="PROSITE" id="PS50035">
    <property type="entry name" value="PLD"/>
    <property type="match status" value="2"/>
</dbReference>
<accession>A0A433SB24</accession>
<evidence type="ECO:0000256" key="5">
    <source>
        <dbReference type="ARBA" id="ARBA00022692"/>
    </source>
</evidence>
<dbReference type="OrthoDB" id="9762009at2"/>
<keyword evidence="9 13" id="KW-0472">Membrane</keyword>
<keyword evidence="4 15" id="KW-0808">Transferase</keyword>
<sequence length="483" mass="54541">MDWSWSTIYLLTEWLIRISMLIYVPQQRTPNAARAWLLLIFFLPVPGLLLYAWIGRIYVPQQRLQLAREAELHIQEAGEQLIHSTPGGFTPYRSPDPQLQHHIDLATALGEFPATENNRIEVLSGYDILLDRLLQDIEAAQHSIHLLYYIYGNDQTGQRFTDALCAAARRGISVRILLDAVGARHGLKHQAPQLRAAGAEVYGALPVSLWRKNVARFDLRNHRKIAVIDGQIAHMGSQNLVDPSFVPGFPNEELNVRVTGPVVSQLQAVFLADWYTETRQALDDSQTQNLFTLLKPETPASGSAAQVVPSGPGYGHENNRDVMMAFIYAVQKSICIVTPYFIPDEPFLTALIVAARRGVQVQLIFPQHSNHLITNLAQQSYFDQLLQANVEIYLYRPGLLHAKHMTFDDQVALIGSPNIDVRSFALNAEISLVIYDRQLTNQVKTIQNTYIEQSSRLNFADWQRRPRIRKIACNLARLADAVL</sequence>
<keyword evidence="5 13" id="KW-0812">Transmembrane</keyword>
<gene>
    <name evidence="15" type="primary">clsA_2</name>
    <name evidence="15" type="ORF">CUZ56_02537</name>
</gene>
<feature type="transmembrane region" description="Helical" evidence="13">
    <location>
        <begin position="36"/>
        <end position="54"/>
    </location>
</feature>
<evidence type="ECO:0000256" key="8">
    <source>
        <dbReference type="ARBA" id="ARBA00023098"/>
    </source>
</evidence>
<keyword evidence="6" id="KW-0677">Repeat</keyword>
<evidence type="ECO:0000313" key="15">
    <source>
        <dbReference type="EMBL" id="RUS65937.1"/>
    </source>
</evidence>
<evidence type="ECO:0000256" key="10">
    <source>
        <dbReference type="ARBA" id="ARBA00023209"/>
    </source>
</evidence>
<dbReference type="AlphaFoldDB" id="A0A433SB24"/>
<feature type="transmembrane region" description="Helical" evidence="13">
    <location>
        <begin position="6"/>
        <end position="24"/>
    </location>
</feature>
<keyword evidence="11" id="KW-1208">Phospholipid metabolism</keyword>
<proteinExistence type="predicted"/>
<evidence type="ECO:0000259" key="14">
    <source>
        <dbReference type="PROSITE" id="PS50035"/>
    </source>
</evidence>
<evidence type="ECO:0000256" key="1">
    <source>
        <dbReference type="ARBA" id="ARBA00004651"/>
    </source>
</evidence>
<dbReference type="CDD" id="cd09152">
    <property type="entry name" value="PLDc_EcCLS_like_1"/>
    <property type="match status" value="1"/>
</dbReference>
<keyword evidence="3" id="KW-0444">Lipid biosynthesis</keyword>
<organism evidence="15 16">
    <name type="scientific">Saezia sanguinis</name>
    <dbReference type="NCBI Taxonomy" id="1965230"/>
    <lineage>
        <taxon>Bacteria</taxon>
        <taxon>Pseudomonadati</taxon>
        <taxon>Pseudomonadota</taxon>
        <taxon>Betaproteobacteria</taxon>
        <taxon>Burkholderiales</taxon>
        <taxon>Saeziaceae</taxon>
        <taxon>Saezia</taxon>
    </lineage>
</organism>
<dbReference type="GO" id="GO:0008808">
    <property type="term" value="F:cardiolipin synthase activity"/>
    <property type="evidence" value="ECO:0007669"/>
    <property type="project" value="UniProtKB-UniRule"/>
</dbReference>
<dbReference type="SMART" id="SM00155">
    <property type="entry name" value="PLDc"/>
    <property type="match status" value="2"/>
</dbReference>
<evidence type="ECO:0000256" key="6">
    <source>
        <dbReference type="ARBA" id="ARBA00022737"/>
    </source>
</evidence>
<dbReference type="Pfam" id="PF13091">
    <property type="entry name" value="PLDc_2"/>
    <property type="match status" value="2"/>
</dbReference>
<dbReference type="NCBIfam" id="TIGR04265">
    <property type="entry name" value="bac_cardiolipin"/>
    <property type="match status" value="1"/>
</dbReference>
<keyword evidence="2" id="KW-1003">Cell membrane</keyword>
<feature type="domain" description="PLD phosphodiesterase" evidence="14">
    <location>
        <begin position="217"/>
        <end position="244"/>
    </location>
</feature>
<evidence type="ECO:0000256" key="12">
    <source>
        <dbReference type="NCBIfam" id="TIGR04265"/>
    </source>
</evidence>
<protein>
    <recommendedName>
        <fullName evidence="12">Cardiolipin synthase</fullName>
        <ecNumber evidence="12">2.7.8.-</ecNumber>
    </recommendedName>
</protein>
<keyword evidence="16" id="KW-1185">Reference proteome</keyword>
<evidence type="ECO:0000313" key="16">
    <source>
        <dbReference type="Proteomes" id="UP000286947"/>
    </source>
</evidence>
<dbReference type="PANTHER" id="PTHR21248">
    <property type="entry name" value="CARDIOLIPIN SYNTHASE"/>
    <property type="match status" value="1"/>
</dbReference>
<evidence type="ECO:0000256" key="3">
    <source>
        <dbReference type="ARBA" id="ARBA00022516"/>
    </source>
</evidence>
<evidence type="ECO:0000256" key="13">
    <source>
        <dbReference type="SAM" id="Phobius"/>
    </source>
</evidence>
<name>A0A433SB24_9BURK</name>
<keyword evidence="10" id="KW-0594">Phospholipid biosynthesis</keyword>
<dbReference type="GO" id="GO:0005886">
    <property type="term" value="C:plasma membrane"/>
    <property type="evidence" value="ECO:0007669"/>
    <property type="project" value="UniProtKB-SubCell"/>
</dbReference>
<dbReference type="SUPFAM" id="SSF56024">
    <property type="entry name" value="Phospholipase D/nuclease"/>
    <property type="match status" value="2"/>
</dbReference>
<dbReference type="InterPro" id="IPR025202">
    <property type="entry name" value="PLD-like_dom"/>
</dbReference>
<dbReference type="GO" id="GO:0032049">
    <property type="term" value="P:cardiolipin biosynthetic process"/>
    <property type="evidence" value="ECO:0007669"/>
    <property type="project" value="UniProtKB-UniRule"/>
</dbReference>
<evidence type="ECO:0000256" key="7">
    <source>
        <dbReference type="ARBA" id="ARBA00022989"/>
    </source>
</evidence>
<dbReference type="EC" id="2.7.8.-" evidence="12"/>
<dbReference type="RefSeq" id="WP_126980710.1">
    <property type="nucleotide sequence ID" value="NZ_PQSP01000008.1"/>
</dbReference>
<feature type="domain" description="PLD phosphodiesterase" evidence="14">
    <location>
        <begin position="396"/>
        <end position="423"/>
    </location>
</feature>
<comment type="caution">
    <text evidence="15">The sequence shown here is derived from an EMBL/GenBank/DDBJ whole genome shotgun (WGS) entry which is preliminary data.</text>
</comment>
<dbReference type="EMBL" id="PQSP01000008">
    <property type="protein sequence ID" value="RUS65937.1"/>
    <property type="molecule type" value="Genomic_DNA"/>
</dbReference>
<evidence type="ECO:0000256" key="11">
    <source>
        <dbReference type="ARBA" id="ARBA00023264"/>
    </source>
</evidence>
<reference evidence="15 16" key="1">
    <citation type="submission" date="2018-01" db="EMBL/GenBank/DDBJ databases">
        <title>Saezia sanguinis gen. nov., sp. nov., in the order Burkholderiales isolated from human blood.</title>
        <authorList>
            <person name="Medina-Pascual M.J."/>
            <person name="Valdezate S."/>
            <person name="Monzon S."/>
            <person name="Cuesta I."/>
            <person name="Carrasco G."/>
            <person name="Villalon P."/>
            <person name="Saez-Nieto J.A."/>
        </authorList>
    </citation>
    <scope>NUCLEOTIDE SEQUENCE [LARGE SCALE GENOMIC DNA]</scope>
    <source>
        <strain evidence="15 16">CNM695-12</strain>
    </source>
</reference>
<dbReference type="Pfam" id="PF13396">
    <property type="entry name" value="PLDc_N"/>
    <property type="match status" value="1"/>
</dbReference>
<evidence type="ECO:0000256" key="4">
    <source>
        <dbReference type="ARBA" id="ARBA00022679"/>
    </source>
</evidence>
<dbReference type="InterPro" id="IPR001736">
    <property type="entry name" value="PLipase_D/transphosphatidylase"/>
</dbReference>
<comment type="subcellular location">
    <subcellularLocation>
        <location evidence="1">Cell membrane</location>
        <topology evidence="1">Multi-pass membrane protein</topology>
    </subcellularLocation>
</comment>
<keyword evidence="8" id="KW-0443">Lipid metabolism</keyword>
<dbReference type="InterPro" id="IPR027379">
    <property type="entry name" value="CLS_N"/>
</dbReference>
<dbReference type="Proteomes" id="UP000286947">
    <property type="component" value="Unassembled WGS sequence"/>
</dbReference>
<evidence type="ECO:0000256" key="2">
    <source>
        <dbReference type="ARBA" id="ARBA00022475"/>
    </source>
</evidence>
<dbReference type="CDD" id="cd09158">
    <property type="entry name" value="PLDc_EcCLS_like_2"/>
    <property type="match status" value="1"/>
</dbReference>
<evidence type="ECO:0000256" key="9">
    <source>
        <dbReference type="ARBA" id="ARBA00023136"/>
    </source>
</evidence>
<dbReference type="PANTHER" id="PTHR21248:SF22">
    <property type="entry name" value="PHOSPHOLIPASE D"/>
    <property type="match status" value="1"/>
</dbReference>
<dbReference type="Gene3D" id="3.30.870.10">
    <property type="entry name" value="Endonuclease Chain A"/>
    <property type="match status" value="2"/>
</dbReference>
<keyword evidence="7 13" id="KW-1133">Transmembrane helix</keyword>